<dbReference type="Proteomes" id="UP000008792">
    <property type="component" value="Unassembled WGS sequence"/>
</dbReference>
<name>A0A0Q9WV16_DROVI</name>
<dbReference type="SUPFAM" id="SSF50494">
    <property type="entry name" value="Trypsin-like serine proteases"/>
    <property type="match status" value="1"/>
</dbReference>
<keyword evidence="1" id="KW-1015">Disulfide bond</keyword>
<accession>A0A0Q9WV16</accession>
<dbReference type="SMR" id="A0A0Q9WV16"/>
<dbReference type="InParanoid" id="A0A0Q9WV16"/>
<organism evidence="5 6">
    <name type="scientific">Drosophila virilis</name>
    <name type="common">Fruit fly</name>
    <dbReference type="NCBI Taxonomy" id="7244"/>
    <lineage>
        <taxon>Eukaryota</taxon>
        <taxon>Metazoa</taxon>
        <taxon>Ecdysozoa</taxon>
        <taxon>Arthropoda</taxon>
        <taxon>Hexapoda</taxon>
        <taxon>Insecta</taxon>
        <taxon>Pterygota</taxon>
        <taxon>Neoptera</taxon>
        <taxon>Endopterygota</taxon>
        <taxon>Diptera</taxon>
        <taxon>Brachycera</taxon>
        <taxon>Muscomorpha</taxon>
        <taxon>Ephydroidea</taxon>
        <taxon>Drosophilidae</taxon>
        <taxon>Drosophila</taxon>
    </lineage>
</organism>
<dbReference type="InterPro" id="IPR043504">
    <property type="entry name" value="Peptidase_S1_PA_chymotrypsin"/>
</dbReference>
<proteinExistence type="inferred from homology"/>
<dbReference type="Gene3D" id="2.40.10.10">
    <property type="entry name" value="Trypsin-like serine proteases"/>
    <property type="match status" value="1"/>
</dbReference>
<feature type="chain" id="PRO_5006387200" description="Peptidase S1 domain-containing protein" evidence="3">
    <location>
        <begin position="22"/>
        <end position="194"/>
    </location>
</feature>
<feature type="signal peptide" evidence="3">
    <location>
        <begin position="1"/>
        <end position="21"/>
    </location>
</feature>
<dbReference type="Pfam" id="PF00089">
    <property type="entry name" value="Trypsin"/>
    <property type="match status" value="1"/>
</dbReference>
<feature type="domain" description="Peptidase S1" evidence="4">
    <location>
        <begin position="19"/>
        <end position="194"/>
    </location>
</feature>
<evidence type="ECO:0000256" key="3">
    <source>
        <dbReference type="SAM" id="SignalP"/>
    </source>
</evidence>
<sequence length="194" mass="21774">MRYSEICKLLQLLVTLALVLSGKEESRVSRVKRLATPNYDQEVYESMAKYVVSIRSRSPKRYFGDNHFCGGCIISPRFVISAAICVMESDHKILLRSRVLMVVAGTPNRLKIVTGQTLNVPVADIYVPGNYTVYNTNNIAIMKLAYDLPSESKHIGIINLPTQPPDTDLIYRVLGWGRVFKVVLTPMTPIVLKS</sequence>
<dbReference type="InterPro" id="IPR009003">
    <property type="entry name" value="Peptidase_S1_PA"/>
</dbReference>
<protein>
    <recommendedName>
        <fullName evidence="4">Peptidase S1 domain-containing protein</fullName>
    </recommendedName>
</protein>
<dbReference type="GO" id="GO:0004252">
    <property type="term" value="F:serine-type endopeptidase activity"/>
    <property type="evidence" value="ECO:0007669"/>
    <property type="project" value="InterPro"/>
</dbReference>
<dbReference type="PANTHER" id="PTHR24256">
    <property type="entry name" value="TRYPTASE-RELATED"/>
    <property type="match status" value="1"/>
</dbReference>
<dbReference type="GO" id="GO:0006508">
    <property type="term" value="P:proteolysis"/>
    <property type="evidence" value="ECO:0007669"/>
    <property type="project" value="InterPro"/>
</dbReference>
<dbReference type="PROSITE" id="PS50240">
    <property type="entry name" value="TRYPSIN_DOM"/>
    <property type="match status" value="1"/>
</dbReference>
<evidence type="ECO:0000313" key="5">
    <source>
        <dbReference type="EMBL" id="KRF84788.1"/>
    </source>
</evidence>
<comment type="similarity">
    <text evidence="2">Belongs to the peptidase S1 family. CLIP subfamily.</text>
</comment>
<dbReference type="InterPro" id="IPR051487">
    <property type="entry name" value="Ser/Thr_Proteases_Immune/Dev"/>
</dbReference>
<evidence type="ECO:0000313" key="6">
    <source>
        <dbReference type="Proteomes" id="UP000008792"/>
    </source>
</evidence>
<evidence type="ECO:0000259" key="4">
    <source>
        <dbReference type="PROSITE" id="PS50240"/>
    </source>
</evidence>
<keyword evidence="3" id="KW-0732">Signal</keyword>
<evidence type="ECO:0000256" key="1">
    <source>
        <dbReference type="ARBA" id="ARBA00023157"/>
    </source>
</evidence>
<gene>
    <name evidence="5" type="primary">Dvir\GJ26315</name>
    <name evidence="5" type="ORF">Dvir_GJ26315</name>
</gene>
<reference evidence="5 6" key="1">
    <citation type="journal article" date="2007" name="Nature">
        <title>Evolution of genes and genomes on the Drosophila phylogeny.</title>
        <authorList>
            <consortium name="Drosophila 12 Genomes Consortium"/>
            <person name="Clark A.G."/>
            <person name="Eisen M.B."/>
            <person name="Smith D.R."/>
            <person name="Bergman C.M."/>
            <person name="Oliver B."/>
            <person name="Markow T.A."/>
            <person name="Kaufman T.C."/>
            <person name="Kellis M."/>
            <person name="Gelbart W."/>
            <person name="Iyer V.N."/>
            <person name="Pollard D.A."/>
            <person name="Sackton T.B."/>
            <person name="Larracuente A.M."/>
            <person name="Singh N.D."/>
            <person name="Abad J.P."/>
            <person name="Abt D.N."/>
            <person name="Adryan B."/>
            <person name="Aguade M."/>
            <person name="Akashi H."/>
            <person name="Anderson W.W."/>
            <person name="Aquadro C.F."/>
            <person name="Ardell D.H."/>
            <person name="Arguello R."/>
            <person name="Artieri C.G."/>
            <person name="Barbash D.A."/>
            <person name="Barker D."/>
            <person name="Barsanti P."/>
            <person name="Batterham P."/>
            <person name="Batzoglou S."/>
            <person name="Begun D."/>
            <person name="Bhutkar A."/>
            <person name="Blanco E."/>
            <person name="Bosak S.A."/>
            <person name="Bradley R.K."/>
            <person name="Brand A.D."/>
            <person name="Brent M.R."/>
            <person name="Brooks A.N."/>
            <person name="Brown R.H."/>
            <person name="Butlin R.K."/>
            <person name="Caggese C."/>
            <person name="Calvi B.R."/>
            <person name="Bernardo de Carvalho A."/>
            <person name="Caspi A."/>
            <person name="Castrezana S."/>
            <person name="Celniker S.E."/>
            <person name="Chang J.L."/>
            <person name="Chapple C."/>
            <person name="Chatterji S."/>
            <person name="Chinwalla A."/>
            <person name="Civetta A."/>
            <person name="Clifton S.W."/>
            <person name="Comeron J.M."/>
            <person name="Costello J.C."/>
            <person name="Coyne J.A."/>
            <person name="Daub J."/>
            <person name="David R.G."/>
            <person name="Delcher A.L."/>
            <person name="Delehaunty K."/>
            <person name="Do C.B."/>
            <person name="Ebling H."/>
            <person name="Edwards K."/>
            <person name="Eickbush T."/>
            <person name="Evans J.D."/>
            <person name="Filipski A."/>
            <person name="Findeiss S."/>
            <person name="Freyhult E."/>
            <person name="Fulton L."/>
            <person name="Fulton R."/>
            <person name="Garcia A.C."/>
            <person name="Gardiner A."/>
            <person name="Garfield D.A."/>
            <person name="Garvin B.E."/>
            <person name="Gibson G."/>
            <person name="Gilbert D."/>
            <person name="Gnerre S."/>
            <person name="Godfrey J."/>
            <person name="Good R."/>
            <person name="Gotea V."/>
            <person name="Gravely B."/>
            <person name="Greenberg A.J."/>
            <person name="Griffiths-Jones S."/>
            <person name="Gross S."/>
            <person name="Guigo R."/>
            <person name="Gustafson E.A."/>
            <person name="Haerty W."/>
            <person name="Hahn M.W."/>
            <person name="Halligan D.L."/>
            <person name="Halpern A.L."/>
            <person name="Halter G.M."/>
            <person name="Han M.V."/>
            <person name="Heger A."/>
            <person name="Hillier L."/>
            <person name="Hinrichs A.S."/>
            <person name="Holmes I."/>
            <person name="Hoskins R.A."/>
            <person name="Hubisz M.J."/>
            <person name="Hultmark D."/>
            <person name="Huntley M.A."/>
            <person name="Jaffe D.B."/>
            <person name="Jagadeeshan S."/>
            <person name="Jeck W.R."/>
            <person name="Johnson J."/>
            <person name="Jones C.D."/>
            <person name="Jordan W.C."/>
            <person name="Karpen G.H."/>
            <person name="Kataoka E."/>
            <person name="Keightley P.D."/>
            <person name="Kheradpour P."/>
            <person name="Kirkness E.F."/>
            <person name="Koerich L.B."/>
            <person name="Kristiansen K."/>
            <person name="Kudrna D."/>
            <person name="Kulathinal R.J."/>
            <person name="Kumar S."/>
            <person name="Kwok R."/>
            <person name="Lander E."/>
            <person name="Langley C.H."/>
            <person name="Lapoint R."/>
            <person name="Lazzaro B.P."/>
            <person name="Lee S.J."/>
            <person name="Levesque L."/>
            <person name="Li R."/>
            <person name="Lin C.F."/>
            <person name="Lin M.F."/>
            <person name="Lindblad-Toh K."/>
            <person name="Llopart A."/>
            <person name="Long M."/>
            <person name="Low L."/>
            <person name="Lozovsky E."/>
            <person name="Lu J."/>
            <person name="Luo M."/>
            <person name="Machado C.A."/>
            <person name="Makalowski W."/>
            <person name="Marzo M."/>
            <person name="Matsuda M."/>
            <person name="Matzkin L."/>
            <person name="McAllister B."/>
            <person name="McBride C.S."/>
            <person name="McKernan B."/>
            <person name="McKernan K."/>
            <person name="Mendez-Lago M."/>
            <person name="Minx P."/>
            <person name="Mollenhauer M.U."/>
            <person name="Montooth K."/>
            <person name="Mount S.M."/>
            <person name="Mu X."/>
            <person name="Myers E."/>
            <person name="Negre B."/>
            <person name="Newfeld S."/>
            <person name="Nielsen R."/>
            <person name="Noor M.A."/>
            <person name="O'Grady P."/>
            <person name="Pachter L."/>
            <person name="Papaceit M."/>
            <person name="Parisi M.J."/>
            <person name="Parisi M."/>
            <person name="Parts L."/>
            <person name="Pedersen J.S."/>
            <person name="Pesole G."/>
            <person name="Phillippy A.M."/>
            <person name="Ponting C.P."/>
            <person name="Pop M."/>
            <person name="Porcelli D."/>
            <person name="Powell J.R."/>
            <person name="Prohaska S."/>
            <person name="Pruitt K."/>
            <person name="Puig M."/>
            <person name="Quesneville H."/>
            <person name="Ram K.R."/>
            <person name="Rand D."/>
            <person name="Rasmussen M.D."/>
            <person name="Reed L.K."/>
            <person name="Reenan R."/>
            <person name="Reily A."/>
            <person name="Remington K.A."/>
            <person name="Rieger T.T."/>
            <person name="Ritchie M.G."/>
            <person name="Robin C."/>
            <person name="Rogers Y.H."/>
            <person name="Rohde C."/>
            <person name="Rozas J."/>
            <person name="Rubenfield M.J."/>
            <person name="Ruiz A."/>
            <person name="Russo S."/>
            <person name="Salzberg S.L."/>
            <person name="Sanchez-Gracia A."/>
            <person name="Saranga D.J."/>
            <person name="Sato H."/>
            <person name="Schaeffer S.W."/>
            <person name="Schatz M.C."/>
            <person name="Schlenke T."/>
            <person name="Schwartz R."/>
            <person name="Segarra C."/>
            <person name="Singh R.S."/>
            <person name="Sirot L."/>
            <person name="Sirota M."/>
            <person name="Sisneros N.B."/>
            <person name="Smith C.D."/>
            <person name="Smith T.F."/>
            <person name="Spieth J."/>
            <person name="Stage D.E."/>
            <person name="Stark A."/>
            <person name="Stephan W."/>
            <person name="Strausberg R.L."/>
            <person name="Strempel S."/>
            <person name="Sturgill D."/>
            <person name="Sutton G."/>
            <person name="Sutton G.G."/>
            <person name="Tao W."/>
            <person name="Teichmann S."/>
            <person name="Tobari Y.N."/>
            <person name="Tomimura Y."/>
            <person name="Tsolas J.M."/>
            <person name="Valente V.L."/>
            <person name="Venter E."/>
            <person name="Venter J.C."/>
            <person name="Vicario S."/>
            <person name="Vieira F.G."/>
            <person name="Vilella A.J."/>
            <person name="Villasante A."/>
            <person name="Walenz B."/>
            <person name="Wang J."/>
            <person name="Wasserman M."/>
            <person name="Watts T."/>
            <person name="Wilson D."/>
            <person name="Wilson R.K."/>
            <person name="Wing R.A."/>
            <person name="Wolfner M.F."/>
            <person name="Wong A."/>
            <person name="Wong G.K."/>
            <person name="Wu C.I."/>
            <person name="Wu G."/>
            <person name="Yamamoto D."/>
            <person name="Yang H.P."/>
            <person name="Yang S.P."/>
            <person name="Yorke J.A."/>
            <person name="Yoshida K."/>
            <person name="Zdobnov E."/>
            <person name="Zhang P."/>
            <person name="Zhang Y."/>
            <person name="Zimin A.V."/>
            <person name="Baldwin J."/>
            <person name="Abdouelleil A."/>
            <person name="Abdulkadir J."/>
            <person name="Abebe A."/>
            <person name="Abera B."/>
            <person name="Abreu J."/>
            <person name="Acer S.C."/>
            <person name="Aftuck L."/>
            <person name="Alexander A."/>
            <person name="An P."/>
            <person name="Anderson E."/>
            <person name="Anderson S."/>
            <person name="Arachi H."/>
            <person name="Azer M."/>
            <person name="Bachantsang P."/>
            <person name="Barry A."/>
            <person name="Bayul T."/>
            <person name="Berlin A."/>
            <person name="Bessette D."/>
            <person name="Bloom T."/>
            <person name="Blye J."/>
            <person name="Boguslavskiy L."/>
            <person name="Bonnet C."/>
            <person name="Boukhgalter B."/>
            <person name="Bourzgui I."/>
            <person name="Brown A."/>
            <person name="Cahill P."/>
            <person name="Channer S."/>
            <person name="Cheshatsang Y."/>
            <person name="Chuda L."/>
            <person name="Citroen M."/>
            <person name="Collymore A."/>
            <person name="Cooke P."/>
            <person name="Costello M."/>
            <person name="D'Aco K."/>
            <person name="Daza R."/>
            <person name="De Haan G."/>
            <person name="DeGray S."/>
            <person name="DeMaso C."/>
            <person name="Dhargay N."/>
            <person name="Dooley K."/>
            <person name="Dooley E."/>
            <person name="Doricent M."/>
            <person name="Dorje P."/>
            <person name="Dorjee K."/>
            <person name="Dupes A."/>
            <person name="Elong R."/>
            <person name="Falk J."/>
            <person name="Farina A."/>
            <person name="Faro S."/>
            <person name="Ferguson D."/>
            <person name="Fisher S."/>
            <person name="Foley C.D."/>
            <person name="Franke A."/>
            <person name="Friedrich D."/>
            <person name="Gadbois L."/>
            <person name="Gearin G."/>
            <person name="Gearin C.R."/>
            <person name="Giannoukos G."/>
            <person name="Goode T."/>
            <person name="Graham J."/>
            <person name="Grandbois E."/>
            <person name="Grewal S."/>
            <person name="Gyaltsen K."/>
            <person name="Hafez N."/>
            <person name="Hagos B."/>
            <person name="Hall J."/>
            <person name="Henson C."/>
            <person name="Hollinger A."/>
            <person name="Honan T."/>
            <person name="Huard M.D."/>
            <person name="Hughes L."/>
            <person name="Hurhula B."/>
            <person name="Husby M.E."/>
            <person name="Kamat A."/>
            <person name="Kanga B."/>
            <person name="Kashin S."/>
            <person name="Khazanovich D."/>
            <person name="Kisner P."/>
            <person name="Lance K."/>
            <person name="Lara M."/>
            <person name="Lee W."/>
            <person name="Lennon N."/>
            <person name="Letendre F."/>
            <person name="LeVine R."/>
            <person name="Lipovsky A."/>
            <person name="Liu X."/>
            <person name="Liu J."/>
            <person name="Liu S."/>
            <person name="Lokyitsang T."/>
            <person name="Lokyitsang Y."/>
            <person name="Lubonja R."/>
            <person name="Lui A."/>
            <person name="MacDonald P."/>
            <person name="Magnisalis V."/>
            <person name="Maru K."/>
            <person name="Matthews C."/>
            <person name="McCusker W."/>
            <person name="McDonough S."/>
            <person name="Mehta T."/>
            <person name="Meldrim J."/>
            <person name="Meneus L."/>
            <person name="Mihai O."/>
            <person name="Mihalev A."/>
            <person name="Mihova T."/>
            <person name="Mittelman R."/>
            <person name="Mlenga V."/>
            <person name="Montmayeur A."/>
            <person name="Mulrain L."/>
            <person name="Navidi A."/>
            <person name="Naylor J."/>
            <person name="Negash T."/>
            <person name="Nguyen T."/>
            <person name="Nguyen N."/>
            <person name="Nicol R."/>
            <person name="Norbu C."/>
            <person name="Norbu N."/>
            <person name="Novod N."/>
            <person name="O'Neill B."/>
            <person name="Osman S."/>
            <person name="Markiewicz E."/>
            <person name="Oyono O.L."/>
            <person name="Patti C."/>
            <person name="Phunkhang P."/>
            <person name="Pierre F."/>
            <person name="Priest M."/>
            <person name="Raghuraman S."/>
            <person name="Rege F."/>
            <person name="Reyes R."/>
            <person name="Rise C."/>
            <person name="Rogov P."/>
            <person name="Ross K."/>
            <person name="Ryan E."/>
            <person name="Settipalli S."/>
            <person name="Shea T."/>
            <person name="Sherpa N."/>
            <person name="Shi L."/>
            <person name="Shih D."/>
            <person name="Sparrow T."/>
            <person name="Spaulding J."/>
            <person name="Stalker J."/>
            <person name="Stange-Thomann N."/>
            <person name="Stavropoulos S."/>
            <person name="Stone C."/>
            <person name="Strader C."/>
            <person name="Tesfaye S."/>
            <person name="Thomson T."/>
            <person name="Thoulutsang Y."/>
            <person name="Thoulutsang D."/>
            <person name="Topham K."/>
            <person name="Topping I."/>
            <person name="Tsamla T."/>
            <person name="Vassiliev H."/>
            <person name="Vo A."/>
            <person name="Wangchuk T."/>
            <person name="Wangdi T."/>
            <person name="Weiand M."/>
            <person name="Wilkinson J."/>
            <person name="Wilson A."/>
            <person name="Yadav S."/>
            <person name="Young G."/>
            <person name="Yu Q."/>
            <person name="Zembek L."/>
            <person name="Zhong D."/>
            <person name="Zimmer A."/>
            <person name="Zwirko Z."/>
            <person name="Jaffe D.B."/>
            <person name="Alvarez P."/>
            <person name="Brockman W."/>
            <person name="Butler J."/>
            <person name="Chin C."/>
            <person name="Gnerre S."/>
            <person name="Grabherr M."/>
            <person name="Kleber M."/>
            <person name="Mauceli E."/>
            <person name="MacCallum I."/>
        </authorList>
    </citation>
    <scope>NUCLEOTIDE SEQUENCE [LARGE SCALE GENOMIC DNA]</scope>
    <source>
        <strain evidence="6">Tucson 15010-1051.87</strain>
    </source>
</reference>
<dbReference type="EMBL" id="CH940647">
    <property type="protein sequence ID" value="KRF84788.1"/>
    <property type="molecule type" value="Genomic_DNA"/>
</dbReference>
<keyword evidence="6" id="KW-1185">Reference proteome</keyword>
<evidence type="ECO:0000256" key="2">
    <source>
        <dbReference type="ARBA" id="ARBA00024195"/>
    </source>
</evidence>
<dbReference type="InterPro" id="IPR001254">
    <property type="entry name" value="Trypsin_dom"/>
</dbReference>
<dbReference type="OrthoDB" id="10059102at2759"/>
<dbReference type="AlphaFoldDB" id="A0A0Q9WV16"/>